<comment type="similarity">
    <text evidence="7 10">Belongs to the fluoride channel Fluc/FEX (TC 1.A.43) family.</text>
</comment>
<comment type="catalytic activity">
    <reaction evidence="8">
        <text>fluoride(in) = fluoride(out)</text>
        <dbReference type="Rhea" id="RHEA:76159"/>
        <dbReference type="ChEBI" id="CHEBI:17051"/>
    </reaction>
    <physiologicalReaction direction="left-to-right" evidence="8">
        <dbReference type="Rhea" id="RHEA:76160"/>
    </physiologicalReaction>
</comment>
<dbReference type="GO" id="GO:0046872">
    <property type="term" value="F:metal ion binding"/>
    <property type="evidence" value="ECO:0007669"/>
    <property type="project" value="UniProtKB-KW"/>
</dbReference>
<evidence type="ECO:0000256" key="6">
    <source>
        <dbReference type="ARBA" id="ARBA00023303"/>
    </source>
</evidence>
<evidence type="ECO:0000313" key="12">
    <source>
        <dbReference type="Proteomes" id="UP000059574"/>
    </source>
</evidence>
<dbReference type="InterPro" id="IPR003691">
    <property type="entry name" value="FluC"/>
</dbReference>
<dbReference type="OrthoDB" id="4408652at2"/>
<evidence type="ECO:0000256" key="10">
    <source>
        <dbReference type="HAMAP-Rule" id="MF_00454"/>
    </source>
</evidence>
<dbReference type="HAMAP" id="MF_00454">
    <property type="entry name" value="FluC"/>
    <property type="match status" value="1"/>
</dbReference>
<feature type="binding site" evidence="10">
    <location>
        <position position="91"/>
    </location>
    <ligand>
        <name>Na(+)</name>
        <dbReference type="ChEBI" id="CHEBI:29101"/>
        <note>structural</note>
    </ligand>
</feature>
<dbReference type="Proteomes" id="UP000059574">
    <property type="component" value="Chromosome"/>
</dbReference>
<dbReference type="GO" id="GO:0140114">
    <property type="term" value="P:cellular detoxification of fluoride"/>
    <property type="evidence" value="ECO:0007669"/>
    <property type="project" value="UniProtKB-UniRule"/>
</dbReference>
<dbReference type="RefSeq" id="WP_062290374.1">
    <property type="nucleotide sequence ID" value="NZ_CP013200.1"/>
</dbReference>
<keyword evidence="2 10" id="KW-1003">Cell membrane</keyword>
<keyword evidence="4 10" id="KW-1133">Transmembrane helix</keyword>
<evidence type="ECO:0000256" key="5">
    <source>
        <dbReference type="ARBA" id="ARBA00023136"/>
    </source>
</evidence>
<dbReference type="AlphaFoldDB" id="A0A0S2M1F7"/>
<accession>A0A0S2M1F7</accession>
<comment type="subcellular location">
    <subcellularLocation>
        <location evidence="1 10">Cell membrane</location>
        <topology evidence="1 10">Multi-pass membrane protein</topology>
    </subcellularLocation>
</comment>
<feature type="binding site" evidence="10">
    <location>
        <position position="88"/>
    </location>
    <ligand>
        <name>Na(+)</name>
        <dbReference type="ChEBI" id="CHEBI:29101"/>
        <note>structural</note>
    </ligand>
</feature>
<evidence type="ECO:0000256" key="4">
    <source>
        <dbReference type="ARBA" id="ARBA00022989"/>
    </source>
</evidence>
<keyword evidence="5 10" id="KW-0472">Membrane</keyword>
<feature type="transmembrane region" description="Helical" evidence="10">
    <location>
        <begin position="112"/>
        <end position="136"/>
    </location>
</feature>
<keyword evidence="10" id="KW-0406">Ion transport</keyword>
<comment type="function">
    <text evidence="9 10">Fluoride-specific ion channel. Important for reducing fluoride concentration in the cell, thus reducing its toxicity.</text>
</comment>
<name>A0A0S2M1F7_9MICC</name>
<reference evidence="11 12" key="2">
    <citation type="journal article" date="2016" name="J. Biotechnol.">
        <title>Complete genome sequence of Arthrobacter alpinus ERGS4:06, a yellow pigmented bacterium tolerant to cold and radiations isolated from Sikkim Himalaya.</title>
        <authorList>
            <person name="Kumar R."/>
            <person name="Singh D."/>
            <person name="Swarnkar M.K."/>
            <person name="Singh A.K."/>
            <person name="Kumar S."/>
        </authorList>
    </citation>
    <scope>NUCLEOTIDE SEQUENCE [LARGE SCALE GENOMIC DNA]</scope>
    <source>
        <strain evidence="11 12">ERGS4:06</strain>
    </source>
</reference>
<dbReference type="Pfam" id="PF02537">
    <property type="entry name" value="CRCB"/>
    <property type="match status" value="1"/>
</dbReference>
<proteinExistence type="inferred from homology"/>
<evidence type="ECO:0000256" key="3">
    <source>
        <dbReference type="ARBA" id="ARBA00022692"/>
    </source>
</evidence>
<keyword evidence="10" id="KW-0813">Transport</keyword>
<reference evidence="12" key="1">
    <citation type="submission" date="2015-11" db="EMBL/GenBank/DDBJ databases">
        <authorList>
            <person name="Kumar R."/>
            <person name="Singh D."/>
            <person name="Swarnkar M.K."/>
            <person name="Singh A.K."/>
            <person name="Kumar S."/>
        </authorList>
    </citation>
    <scope>NUCLEOTIDE SEQUENCE [LARGE SCALE GENOMIC DNA]</scope>
    <source>
        <strain evidence="12">ERGS4:06</strain>
    </source>
</reference>
<dbReference type="EMBL" id="CP013200">
    <property type="protein sequence ID" value="ALO67470.1"/>
    <property type="molecule type" value="Genomic_DNA"/>
</dbReference>
<dbReference type="PANTHER" id="PTHR28259:SF1">
    <property type="entry name" value="FLUORIDE EXPORT PROTEIN 1-RELATED"/>
    <property type="match status" value="1"/>
</dbReference>
<comment type="activity regulation">
    <text evidence="10">Na(+) is not transported, but it plays an essential structural role and its presence is essential for fluoride channel function.</text>
</comment>
<organism evidence="11 12">
    <name type="scientific">Arthrobacter alpinus</name>
    <dbReference type="NCBI Taxonomy" id="656366"/>
    <lineage>
        <taxon>Bacteria</taxon>
        <taxon>Bacillati</taxon>
        <taxon>Actinomycetota</taxon>
        <taxon>Actinomycetes</taxon>
        <taxon>Micrococcales</taxon>
        <taxon>Micrococcaceae</taxon>
        <taxon>Arthrobacter</taxon>
    </lineage>
</organism>
<protein>
    <recommendedName>
        <fullName evidence="10">Fluoride-specific ion channel FluC</fullName>
    </recommendedName>
</protein>
<sequence>MSHPRSLALVAVGGALGVASREALGLAMAGVSPMADGASLPWAVILANIAGALLLGLLYGALAHRRLIHHTTRLGQTLRLLLGIGFCGGFTTYSTFAVGLVLLAGTTDPLHAALWALGIITAGALASWVGMVLGGAGRTHGSQLRPTGDRT</sequence>
<evidence type="ECO:0000256" key="7">
    <source>
        <dbReference type="ARBA" id="ARBA00035120"/>
    </source>
</evidence>
<evidence type="ECO:0000256" key="1">
    <source>
        <dbReference type="ARBA" id="ARBA00004651"/>
    </source>
</evidence>
<dbReference type="GO" id="GO:0062054">
    <property type="term" value="F:fluoride channel activity"/>
    <property type="evidence" value="ECO:0007669"/>
    <property type="project" value="UniProtKB-UniRule"/>
</dbReference>
<keyword evidence="6 10" id="KW-0407">Ion channel</keyword>
<keyword evidence="10" id="KW-0479">Metal-binding</keyword>
<evidence type="ECO:0000256" key="8">
    <source>
        <dbReference type="ARBA" id="ARBA00035585"/>
    </source>
</evidence>
<evidence type="ECO:0000256" key="2">
    <source>
        <dbReference type="ARBA" id="ARBA00022475"/>
    </source>
</evidence>
<dbReference type="GO" id="GO:0005886">
    <property type="term" value="C:plasma membrane"/>
    <property type="evidence" value="ECO:0007669"/>
    <property type="project" value="UniProtKB-SubCell"/>
</dbReference>
<keyword evidence="10" id="KW-0915">Sodium</keyword>
<gene>
    <name evidence="10" type="primary">fluC</name>
    <name evidence="10" type="synonym">crcB</name>
    <name evidence="11" type="ORF">AS189_14445</name>
</gene>
<feature type="transmembrane region" description="Helical" evidence="10">
    <location>
        <begin position="80"/>
        <end position="106"/>
    </location>
</feature>
<keyword evidence="3 10" id="KW-0812">Transmembrane</keyword>
<dbReference type="PANTHER" id="PTHR28259">
    <property type="entry name" value="FLUORIDE EXPORT PROTEIN 1-RELATED"/>
    <property type="match status" value="1"/>
</dbReference>
<evidence type="ECO:0000313" key="11">
    <source>
        <dbReference type="EMBL" id="ALO67470.1"/>
    </source>
</evidence>
<feature type="transmembrane region" description="Helical" evidence="10">
    <location>
        <begin position="39"/>
        <end position="59"/>
    </location>
</feature>
<evidence type="ECO:0000256" key="9">
    <source>
        <dbReference type="ARBA" id="ARBA00049940"/>
    </source>
</evidence>